<accession>A0A8E7AYJ8</accession>
<dbReference type="CDD" id="cd21109">
    <property type="entry name" value="SPASM"/>
    <property type="match status" value="1"/>
</dbReference>
<dbReference type="GO" id="GO:0051536">
    <property type="term" value="F:iron-sulfur cluster binding"/>
    <property type="evidence" value="ECO:0007669"/>
    <property type="project" value="UniProtKB-KW"/>
</dbReference>
<gene>
    <name evidence="7" type="ORF">KHC33_01055</name>
</gene>
<dbReference type="PANTHER" id="PTHR43273:SF3">
    <property type="entry name" value="ANAEROBIC SULFATASE-MATURATING ENZYME HOMOLOG ASLB-RELATED"/>
    <property type="match status" value="1"/>
</dbReference>
<dbReference type="GO" id="GO:0016491">
    <property type="term" value="F:oxidoreductase activity"/>
    <property type="evidence" value="ECO:0007669"/>
    <property type="project" value="InterPro"/>
</dbReference>
<dbReference type="InterPro" id="IPR023867">
    <property type="entry name" value="Sulphatase_maturase_rSAM"/>
</dbReference>
<keyword evidence="4" id="KW-0411">Iron-sulfur</keyword>
<evidence type="ECO:0000256" key="2">
    <source>
        <dbReference type="ARBA" id="ARBA00022723"/>
    </source>
</evidence>
<feature type="domain" description="Radical SAM core" evidence="6">
    <location>
        <begin position="5"/>
        <end position="143"/>
    </location>
</feature>
<reference evidence="7 8" key="1">
    <citation type="submission" date="2021-05" db="EMBL/GenBank/DDBJ databases">
        <title>A novel Methanospirillum isolate from a pyrite-forming mixed culture.</title>
        <authorList>
            <person name="Bunk B."/>
            <person name="Sproer C."/>
            <person name="Spring S."/>
            <person name="Pester M."/>
        </authorList>
    </citation>
    <scope>NUCLEOTIDE SEQUENCE [LARGE SCALE GENOMIC DNA]</scope>
    <source>
        <strain evidence="7 8">J.3.6.1-F.2.7.3</strain>
    </source>
</reference>
<keyword evidence="8" id="KW-1185">Reference proteome</keyword>
<dbReference type="InterPro" id="IPR013785">
    <property type="entry name" value="Aldolase_TIM"/>
</dbReference>
<proteinExistence type="inferred from homology"/>
<dbReference type="CDD" id="cd01335">
    <property type="entry name" value="Radical_SAM"/>
    <property type="match status" value="1"/>
</dbReference>
<name>A0A8E7AYJ8_9EURY</name>
<sequence length="325" mass="37690">MCIDITGHCNAQCHWCPNPIERKMDLPRGFMEPAFFENVLDRLEAIKAISPEKTYIALFNWGEPALHKKFPEFTKILTNRNYNWTFSTNASVLPALDGCNFSRLHYVIFSMPGFSQESYERIHGFDFKKVMNNIDEYRKEIKRHSSLTEIRISYHVYQFNLDELPEAQQWAKQNGFFFNPHFAQLGVFDWGIDFLKGTLSPDILAKASEELFLFYVKPLAATCPENYECPQFSILTLDEFGNVLTCCGVPRSHPQYKLGSVFEMSLDDIESKRKQQEVCIDCLKTGAAYCGHNVQFFKQAFPKEKSITTIVKKLRKSRFVKNIFS</sequence>
<keyword evidence="3" id="KW-0408">Iron</keyword>
<evidence type="ECO:0000256" key="5">
    <source>
        <dbReference type="ARBA" id="ARBA00023601"/>
    </source>
</evidence>
<evidence type="ECO:0000313" key="8">
    <source>
        <dbReference type="Proteomes" id="UP000680656"/>
    </source>
</evidence>
<evidence type="ECO:0000256" key="4">
    <source>
        <dbReference type="ARBA" id="ARBA00023014"/>
    </source>
</evidence>
<keyword evidence="1" id="KW-0949">S-adenosyl-L-methionine</keyword>
<organism evidence="7 8">
    <name type="scientific">Methanospirillum purgamenti</name>
    <dbReference type="NCBI Taxonomy" id="2834276"/>
    <lineage>
        <taxon>Archaea</taxon>
        <taxon>Methanobacteriati</taxon>
        <taxon>Methanobacteriota</taxon>
        <taxon>Stenosarchaea group</taxon>
        <taxon>Methanomicrobia</taxon>
        <taxon>Methanomicrobiales</taxon>
        <taxon>Methanospirillaceae</taxon>
        <taxon>Methanospirillum</taxon>
    </lineage>
</organism>
<dbReference type="Pfam" id="PF04055">
    <property type="entry name" value="Radical_SAM"/>
    <property type="match status" value="1"/>
</dbReference>
<dbReference type="GO" id="GO:0046872">
    <property type="term" value="F:metal ion binding"/>
    <property type="evidence" value="ECO:0007669"/>
    <property type="project" value="UniProtKB-KW"/>
</dbReference>
<dbReference type="PANTHER" id="PTHR43273">
    <property type="entry name" value="ANAEROBIC SULFATASE-MATURATING ENZYME HOMOLOG ASLB-RELATED"/>
    <property type="match status" value="1"/>
</dbReference>
<protein>
    <recommendedName>
        <fullName evidence="6">Radical SAM core domain-containing protein</fullName>
    </recommendedName>
</protein>
<dbReference type="AlphaFoldDB" id="A0A8E7AYJ8"/>
<dbReference type="GeneID" id="65095729"/>
<comment type="similarity">
    <text evidence="5">Belongs to the radical SAM superfamily. Anaerobic sulfatase-maturating enzyme family.</text>
</comment>
<dbReference type="KEGG" id="mrtj:KHC33_01055"/>
<dbReference type="Gene3D" id="3.20.20.70">
    <property type="entry name" value="Aldolase class I"/>
    <property type="match status" value="1"/>
</dbReference>
<dbReference type="Proteomes" id="UP000680656">
    <property type="component" value="Chromosome"/>
</dbReference>
<dbReference type="InterPro" id="IPR007197">
    <property type="entry name" value="rSAM"/>
</dbReference>
<evidence type="ECO:0000256" key="3">
    <source>
        <dbReference type="ARBA" id="ARBA00023004"/>
    </source>
</evidence>
<evidence type="ECO:0000313" key="7">
    <source>
        <dbReference type="EMBL" id="QVV89155.1"/>
    </source>
</evidence>
<evidence type="ECO:0000256" key="1">
    <source>
        <dbReference type="ARBA" id="ARBA00022691"/>
    </source>
</evidence>
<dbReference type="RefSeq" id="WP_214419955.1">
    <property type="nucleotide sequence ID" value="NZ_CP075546.1"/>
</dbReference>
<dbReference type="SUPFAM" id="SSF102114">
    <property type="entry name" value="Radical SAM enzymes"/>
    <property type="match status" value="1"/>
</dbReference>
<dbReference type="SFLD" id="SFLDG01067">
    <property type="entry name" value="SPASM/twitch_domain_containing"/>
    <property type="match status" value="1"/>
</dbReference>
<keyword evidence="2" id="KW-0479">Metal-binding</keyword>
<dbReference type="SFLD" id="SFLDS00029">
    <property type="entry name" value="Radical_SAM"/>
    <property type="match status" value="1"/>
</dbReference>
<dbReference type="InterPro" id="IPR058240">
    <property type="entry name" value="rSAM_sf"/>
</dbReference>
<dbReference type="EMBL" id="CP075546">
    <property type="protein sequence ID" value="QVV89155.1"/>
    <property type="molecule type" value="Genomic_DNA"/>
</dbReference>
<evidence type="ECO:0000259" key="6">
    <source>
        <dbReference type="Pfam" id="PF04055"/>
    </source>
</evidence>